<proteinExistence type="predicted"/>
<dbReference type="EMBL" id="CP054803">
    <property type="protein sequence ID" value="QKU22189.1"/>
    <property type="molecule type" value="Genomic_DNA"/>
</dbReference>
<reference evidence="1 2" key="1">
    <citation type="submission" date="2019-11" db="EMBL/GenBank/DDBJ databases">
        <title>FDA dAtabase for Regulatory Grade micrObial Sequences (FDA-ARGOS): Supporting development and validation of Infectious Disease Dx tests.</title>
        <authorList>
            <person name="Patel R."/>
            <person name="Rucinski S."/>
            <person name="Tallon L."/>
            <person name="Sadzewicz L."/>
            <person name="Vavikolanu K."/>
            <person name="Mehta A."/>
            <person name="Aluvathingal J."/>
            <person name="Nadendla S."/>
            <person name="Nandy P."/>
            <person name="Geyer C."/>
            <person name="Yan Y."/>
            <person name="Sichtig H."/>
        </authorList>
    </citation>
    <scope>NUCLEOTIDE SEQUENCE [LARGE SCALE GENOMIC DNA]</scope>
    <source>
        <strain evidence="1 2">FDAARGOS_557</strain>
    </source>
</reference>
<dbReference type="AlphaFoldDB" id="A0A6N1MJ49"/>
<protein>
    <submittedName>
        <fullName evidence="1">Uncharacterized protein</fullName>
    </submittedName>
</protein>
<evidence type="ECO:0000313" key="2">
    <source>
        <dbReference type="Proteomes" id="UP000509126"/>
    </source>
</evidence>
<evidence type="ECO:0000313" key="1">
    <source>
        <dbReference type="EMBL" id="QKU22189.1"/>
    </source>
</evidence>
<dbReference type="Proteomes" id="UP000509126">
    <property type="component" value="Chromosome"/>
</dbReference>
<accession>A0A6N1MJ49</accession>
<sequence length="315" mass="36089">MTTTNTDVNEDDMSEKFHVVYDGKALDEHLMDVRDLAPAMMAINDLLIHANQEINGEKLKIELKVKANFKAGSFGIEFHEILSWYDQIRDILTGPTVTAFANAGGLLALIGMFKSPRAGLIQLYQKLEGKPPVKVEEETEGVRVYYSETEFELVDKRVLRLYRNKSIASDLNKMLEPLSKDGIDALYVVKDADDKNVQLLIDKNEVKFFKYQEFEEDLNSDVSETYVQIESVSFKEKNKWKFSNGKFFFNASISDEEFISRIDVGELRFGKGDILKVKLKVVQTIAHNKLKSEYEIIKVIEHKPMKSGEQEKLEL</sequence>
<gene>
    <name evidence="1" type="ORF">FOB19_12740</name>
</gene>
<name>A0A6N1MJ49_ACILW</name>
<dbReference type="RefSeq" id="WP_004893815.1">
    <property type="nucleotide sequence ID" value="NZ_CP054803.1"/>
</dbReference>
<organism evidence="1 2">
    <name type="scientific">Acinetobacter lwoffii</name>
    <dbReference type="NCBI Taxonomy" id="28090"/>
    <lineage>
        <taxon>Bacteria</taxon>
        <taxon>Pseudomonadati</taxon>
        <taxon>Pseudomonadota</taxon>
        <taxon>Gammaproteobacteria</taxon>
        <taxon>Moraxellales</taxon>
        <taxon>Moraxellaceae</taxon>
        <taxon>Acinetobacter</taxon>
    </lineage>
</organism>